<dbReference type="Proteomes" id="UP000321638">
    <property type="component" value="Unassembled WGS sequence"/>
</dbReference>
<dbReference type="InterPro" id="IPR006259">
    <property type="entry name" value="Adenyl_kin_sub"/>
</dbReference>
<dbReference type="Gene3D" id="3.40.50.300">
    <property type="entry name" value="P-loop containing nucleotide triphosphate hydrolases"/>
    <property type="match status" value="1"/>
</dbReference>
<dbReference type="PROSITE" id="PS00113">
    <property type="entry name" value="ADENYLATE_KINASE"/>
    <property type="match status" value="1"/>
</dbReference>
<dbReference type="CDD" id="cd01428">
    <property type="entry name" value="ADK"/>
    <property type="match status" value="1"/>
</dbReference>
<protein>
    <recommendedName>
        <fullName evidence="5 7">Adenylate kinase</fullName>
        <shortName evidence="5">AK</shortName>
        <ecNumber evidence="5 7">2.7.4.3</ecNumber>
    </recommendedName>
    <alternativeName>
        <fullName evidence="5">ATP-AMP transphosphorylase</fullName>
    </alternativeName>
    <alternativeName>
        <fullName evidence="5">ATP:AMP phosphotransferase</fullName>
    </alternativeName>
    <alternativeName>
        <fullName evidence="5">Adenylate monophosphate kinase</fullName>
    </alternativeName>
</protein>
<comment type="subcellular location">
    <subcellularLocation>
        <location evidence="5 7">Cytoplasm</location>
    </subcellularLocation>
</comment>
<dbReference type="PANTHER" id="PTHR23359">
    <property type="entry name" value="NUCLEOTIDE KINASE"/>
    <property type="match status" value="1"/>
</dbReference>
<comment type="caution">
    <text evidence="8">The sequence shown here is derived from an EMBL/GenBank/DDBJ whole genome shotgun (WGS) entry which is preliminary data.</text>
</comment>
<dbReference type="InterPro" id="IPR027417">
    <property type="entry name" value="P-loop_NTPase"/>
</dbReference>
<evidence type="ECO:0000256" key="5">
    <source>
        <dbReference type="HAMAP-Rule" id="MF_00235"/>
    </source>
</evidence>
<evidence type="ECO:0000256" key="6">
    <source>
        <dbReference type="RuleBase" id="RU003330"/>
    </source>
</evidence>
<dbReference type="OrthoDB" id="9805030at2"/>
<evidence type="ECO:0000256" key="1">
    <source>
        <dbReference type="ARBA" id="ARBA00022679"/>
    </source>
</evidence>
<dbReference type="UniPathway" id="UPA00588">
    <property type="reaction ID" value="UER00649"/>
</dbReference>
<feature type="binding site" evidence="5">
    <location>
        <position position="178"/>
    </location>
    <ligand>
        <name>ATP</name>
        <dbReference type="ChEBI" id="CHEBI:30616"/>
    </ligand>
</feature>
<organism evidence="8 9">
    <name type="scientific">Vineibacter terrae</name>
    <dbReference type="NCBI Taxonomy" id="2586908"/>
    <lineage>
        <taxon>Bacteria</taxon>
        <taxon>Pseudomonadati</taxon>
        <taxon>Pseudomonadota</taxon>
        <taxon>Alphaproteobacteria</taxon>
        <taxon>Hyphomicrobiales</taxon>
        <taxon>Vineibacter</taxon>
    </lineage>
</organism>
<keyword evidence="9" id="KW-1185">Reference proteome</keyword>
<keyword evidence="3 5" id="KW-0547">Nucleotide-binding</keyword>
<comment type="function">
    <text evidence="5">Catalyzes the reversible transfer of the terminal phosphate group between ATP and AMP. Plays an important role in cellular energy homeostasis and in adenine nucleotide metabolism.</text>
</comment>
<dbReference type="GO" id="GO:0044209">
    <property type="term" value="P:AMP salvage"/>
    <property type="evidence" value="ECO:0007669"/>
    <property type="project" value="UniProtKB-UniRule"/>
</dbReference>
<dbReference type="NCBIfam" id="NF001381">
    <property type="entry name" value="PRK00279.1-3"/>
    <property type="match status" value="1"/>
</dbReference>
<dbReference type="AlphaFoldDB" id="A0A5C8PLQ1"/>
<dbReference type="NCBIfam" id="NF011104">
    <property type="entry name" value="PRK14531.1"/>
    <property type="match status" value="1"/>
</dbReference>
<evidence type="ECO:0000313" key="9">
    <source>
        <dbReference type="Proteomes" id="UP000321638"/>
    </source>
</evidence>
<feature type="binding site" evidence="5">
    <location>
        <position position="127"/>
    </location>
    <ligand>
        <name>ATP</name>
        <dbReference type="ChEBI" id="CHEBI:30616"/>
    </ligand>
</feature>
<proteinExistence type="inferred from homology"/>
<dbReference type="NCBIfam" id="TIGR01351">
    <property type="entry name" value="adk"/>
    <property type="match status" value="1"/>
</dbReference>
<dbReference type="NCBIfam" id="NF011105">
    <property type="entry name" value="PRK14532.1"/>
    <property type="match status" value="1"/>
</dbReference>
<accession>A0A5C8PLQ1</accession>
<gene>
    <name evidence="5" type="primary">adk</name>
    <name evidence="8" type="ORF">FHP25_16165</name>
</gene>
<dbReference type="EC" id="2.7.4.3" evidence="5 7"/>
<dbReference type="EMBL" id="VDUZ01000017">
    <property type="protein sequence ID" value="TXL74616.1"/>
    <property type="molecule type" value="Genomic_DNA"/>
</dbReference>
<evidence type="ECO:0000256" key="3">
    <source>
        <dbReference type="ARBA" id="ARBA00022741"/>
    </source>
</evidence>
<feature type="binding site" evidence="5">
    <location>
        <position position="36"/>
    </location>
    <ligand>
        <name>AMP</name>
        <dbReference type="ChEBI" id="CHEBI:456215"/>
    </ligand>
</feature>
<dbReference type="GO" id="GO:0005737">
    <property type="term" value="C:cytoplasm"/>
    <property type="evidence" value="ECO:0007669"/>
    <property type="project" value="UniProtKB-SubCell"/>
</dbReference>
<feature type="binding site" evidence="5">
    <location>
        <position position="139"/>
    </location>
    <ligand>
        <name>AMP</name>
        <dbReference type="ChEBI" id="CHEBI:456215"/>
    </ligand>
</feature>
<dbReference type="PRINTS" id="PR00094">
    <property type="entry name" value="ADENYLTKNASE"/>
</dbReference>
<evidence type="ECO:0000313" key="8">
    <source>
        <dbReference type="EMBL" id="TXL74616.1"/>
    </source>
</evidence>
<keyword evidence="5 7" id="KW-0067">ATP-binding</keyword>
<dbReference type="SUPFAM" id="SSF52540">
    <property type="entry name" value="P-loop containing nucleoside triphosphate hydrolases"/>
    <property type="match status" value="1"/>
</dbReference>
<feature type="binding site" evidence="5">
    <location>
        <begin position="57"/>
        <end position="59"/>
    </location>
    <ligand>
        <name>AMP</name>
        <dbReference type="ChEBI" id="CHEBI:456215"/>
    </ligand>
</feature>
<dbReference type="Pfam" id="PF00406">
    <property type="entry name" value="ADK"/>
    <property type="match status" value="1"/>
</dbReference>
<comment type="caution">
    <text evidence="5">Lacks conserved residue(s) required for the propagation of feature annotation.</text>
</comment>
<comment type="pathway">
    <text evidence="5">Purine metabolism; AMP biosynthesis via salvage pathway; AMP from ADP: step 1/1.</text>
</comment>
<dbReference type="InterPro" id="IPR033690">
    <property type="entry name" value="Adenylat_kinase_CS"/>
</dbReference>
<sequence>MKLILLGPPGAGKGTQARRLEEQFGLRQLSTGDMLRAAVAAGTELGLRAKDIMARGDLVPDDLVVSLLLERIKAPDCAQGFVLDGFPRTVAQAEALDRALTAQGLSIDRVVALKVDEKILFDRIDGRARDAQAAGQPLRPDDNPETLKQRIRVYNEQTAPILPYYEQAGRLQWIDGMAPIDEVYRQLTQALGKA</sequence>
<reference evidence="8 9" key="1">
    <citation type="submission" date="2019-06" db="EMBL/GenBank/DDBJ databases">
        <title>New taxonomy in bacterial strain CC-CFT640, isolated from vineyard.</title>
        <authorList>
            <person name="Lin S.-Y."/>
            <person name="Tsai C.-F."/>
            <person name="Young C.-C."/>
        </authorList>
    </citation>
    <scope>NUCLEOTIDE SEQUENCE [LARGE SCALE GENOMIC DNA]</scope>
    <source>
        <strain evidence="8 9">CC-CFT640</strain>
    </source>
</reference>
<feature type="binding site" evidence="5">
    <location>
        <position position="31"/>
    </location>
    <ligand>
        <name>AMP</name>
        <dbReference type="ChEBI" id="CHEBI:456215"/>
    </ligand>
</feature>
<name>A0A5C8PLQ1_9HYPH</name>
<keyword evidence="4 5" id="KW-0418">Kinase</keyword>
<keyword evidence="1 5" id="KW-0808">Transferase</keyword>
<comment type="similarity">
    <text evidence="5 6">Belongs to the adenylate kinase family.</text>
</comment>
<feature type="binding site" evidence="5">
    <location>
        <position position="150"/>
    </location>
    <ligand>
        <name>AMP</name>
        <dbReference type="ChEBI" id="CHEBI:456215"/>
    </ligand>
</feature>
<dbReference type="InterPro" id="IPR000850">
    <property type="entry name" value="Adenylat/UMP-CMP_kin"/>
</dbReference>
<feature type="region of interest" description="NMP" evidence="5">
    <location>
        <begin position="30"/>
        <end position="59"/>
    </location>
</feature>
<feature type="binding site" evidence="5">
    <location>
        <position position="92"/>
    </location>
    <ligand>
        <name>AMP</name>
        <dbReference type="ChEBI" id="CHEBI:456215"/>
    </ligand>
</feature>
<feature type="binding site" evidence="5">
    <location>
        <begin position="10"/>
        <end position="15"/>
    </location>
    <ligand>
        <name>ATP</name>
        <dbReference type="ChEBI" id="CHEBI:30616"/>
    </ligand>
</feature>
<keyword evidence="5" id="KW-0963">Cytoplasm</keyword>
<evidence type="ECO:0000256" key="2">
    <source>
        <dbReference type="ARBA" id="ARBA00022727"/>
    </source>
</evidence>
<evidence type="ECO:0000256" key="7">
    <source>
        <dbReference type="RuleBase" id="RU003331"/>
    </source>
</evidence>
<dbReference type="GO" id="GO:0005524">
    <property type="term" value="F:ATP binding"/>
    <property type="evidence" value="ECO:0007669"/>
    <property type="project" value="UniProtKB-UniRule"/>
</dbReference>
<comment type="catalytic activity">
    <reaction evidence="5 7">
        <text>AMP + ATP = 2 ADP</text>
        <dbReference type="Rhea" id="RHEA:12973"/>
        <dbReference type="ChEBI" id="CHEBI:30616"/>
        <dbReference type="ChEBI" id="CHEBI:456215"/>
        <dbReference type="ChEBI" id="CHEBI:456216"/>
        <dbReference type="EC" id="2.7.4.3"/>
    </reaction>
</comment>
<feature type="binding site" evidence="5">
    <location>
        <begin position="85"/>
        <end position="88"/>
    </location>
    <ligand>
        <name>AMP</name>
        <dbReference type="ChEBI" id="CHEBI:456215"/>
    </ligand>
</feature>
<dbReference type="GO" id="GO:0004017">
    <property type="term" value="F:AMP kinase activity"/>
    <property type="evidence" value="ECO:0007669"/>
    <property type="project" value="UniProtKB-UniRule"/>
</dbReference>
<evidence type="ECO:0000256" key="4">
    <source>
        <dbReference type="ARBA" id="ARBA00022777"/>
    </source>
</evidence>
<dbReference type="NCBIfam" id="NF011100">
    <property type="entry name" value="PRK14527.1"/>
    <property type="match status" value="1"/>
</dbReference>
<comment type="subunit">
    <text evidence="5 7">Monomer.</text>
</comment>
<keyword evidence="2 5" id="KW-0545">Nucleotide biosynthesis</keyword>
<comment type="domain">
    <text evidence="5">Consists of three domains, a large central CORE domain and two small peripheral domains, NMPbind and LID, which undergo movements during catalysis. The LID domain closes over the site of phosphoryl transfer upon ATP binding. Assembling and dissambling the active center during each catalytic cycle provides an effective means to prevent ATP hydrolysis.</text>
</comment>
<dbReference type="HAMAP" id="MF_00235">
    <property type="entry name" value="Adenylate_kinase_Adk"/>
    <property type="match status" value="1"/>
</dbReference>
<dbReference type="RefSeq" id="WP_147847991.1">
    <property type="nucleotide sequence ID" value="NZ_VDUZ01000017.1"/>
</dbReference>